<gene>
    <name evidence="2" type="ORF">DZC73_27160</name>
</gene>
<name>A0A3N7HHR7_9BURK</name>
<dbReference type="Pfam" id="PF11306">
    <property type="entry name" value="DUF3108"/>
    <property type="match status" value="1"/>
</dbReference>
<comment type="caution">
    <text evidence="2">The sequence shown here is derived from an EMBL/GenBank/DDBJ whole genome shotgun (WGS) entry which is preliminary data.</text>
</comment>
<dbReference type="InterPro" id="IPR021457">
    <property type="entry name" value="DUF3108"/>
</dbReference>
<dbReference type="AlphaFoldDB" id="A0A3N7HHR7"/>
<evidence type="ECO:0000313" key="3">
    <source>
        <dbReference type="Proteomes" id="UP000267464"/>
    </source>
</evidence>
<dbReference type="EMBL" id="QUSW01000010">
    <property type="protein sequence ID" value="RQP21590.1"/>
    <property type="molecule type" value="Genomic_DNA"/>
</dbReference>
<accession>A0A3N7HHR7</accession>
<sequence>MAHGLSFWRALAGAGEPWPRRLTALSLVAAVVVIHGCIADHMGERMLDLTVYADMPERVEAVFVREMEPTAPPAPAAVMPPVLKNAAKPRRASAPAKAASQPVPEPEPEKVAMAEPEPVPVEPALPASAPEPAASEPAAAASAALPVAGAGSAPAFEWPASTRVSYVLSGNYQGEIHGTAQVEWIRLGNRYQVHLDVTVGLPILPLMSRKMTSDGVLTPEGLVPQTYDEDSKVAGRDRQRRTIRFEPDAVVLNDGSRRERWPGVQDAASQFVQLTFLFTNKPALLAPGQTVEVPLALPRNIDRWIYDVLETEVLYTPFGAVEGVHLKPRRVARKGGDLVAEIWVAPTLAYLPARIRIAQDENTFIDLMIKRRPQLASQ</sequence>
<organism evidence="2 3">
    <name type="scientific">Piscinibacter terrae</name>
    <dbReference type="NCBI Taxonomy" id="2496871"/>
    <lineage>
        <taxon>Bacteria</taxon>
        <taxon>Pseudomonadati</taxon>
        <taxon>Pseudomonadota</taxon>
        <taxon>Betaproteobacteria</taxon>
        <taxon>Burkholderiales</taxon>
        <taxon>Sphaerotilaceae</taxon>
        <taxon>Piscinibacter</taxon>
    </lineage>
</organism>
<feature type="region of interest" description="Disordered" evidence="1">
    <location>
        <begin position="86"/>
        <end position="114"/>
    </location>
</feature>
<evidence type="ECO:0000313" key="2">
    <source>
        <dbReference type="EMBL" id="RQP21590.1"/>
    </source>
</evidence>
<feature type="compositionally biased region" description="Low complexity" evidence="1">
    <location>
        <begin position="92"/>
        <end position="102"/>
    </location>
</feature>
<keyword evidence="3" id="KW-1185">Reference proteome</keyword>
<dbReference type="RefSeq" id="WP_124543532.1">
    <property type="nucleotide sequence ID" value="NZ_QUSW01000010.1"/>
</dbReference>
<reference evidence="2 3" key="2">
    <citation type="submission" date="2018-12" db="EMBL/GenBank/DDBJ databases">
        <title>Rhizobacter gummiphilus sp. nov., a rubber-degrading bacterium isolated from the soil of a botanical garden in Japan.</title>
        <authorList>
            <person name="Shunsuke S.S."/>
        </authorList>
    </citation>
    <scope>NUCLEOTIDE SEQUENCE [LARGE SCALE GENOMIC DNA]</scope>
    <source>
        <strain evidence="2 3">S-16</strain>
    </source>
</reference>
<proteinExistence type="predicted"/>
<reference evidence="2 3" key="1">
    <citation type="submission" date="2018-08" db="EMBL/GenBank/DDBJ databases">
        <authorList>
            <person name="Khan S.A."/>
            <person name="Jeon C.O."/>
            <person name="Chun B.H."/>
            <person name="Jeong S.E."/>
        </authorList>
    </citation>
    <scope>NUCLEOTIDE SEQUENCE [LARGE SCALE GENOMIC DNA]</scope>
    <source>
        <strain evidence="2 3">S-16</strain>
    </source>
</reference>
<protein>
    <submittedName>
        <fullName evidence="2">DUF3108 domain-containing protein</fullName>
    </submittedName>
</protein>
<dbReference type="Proteomes" id="UP000267464">
    <property type="component" value="Unassembled WGS sequence"/>
</dbReference>
<evidence type="ECO:0000256" key="1">
    <source>
        <dbReference type="SAM" id="MobiDB-lite"/>
    </source>
</evidence>
<dbReference type="OrthoDB" id="8526020at2"/>